<dbReference type="CDD" id="cd07034">
    <property type="entry name" value="TPP_PYR_PFOR_IOR-alpha_like"/>
    <property type="match status" value="1"/>
</dbReference>
<keyword evidence="1" id="KW-0560">Oxidoreductase</keyword>
<proteinExistence type="predicted"/>
<feature type="domain" description="Pyruvate flavodoxin/ferredoxin oxidoreductase pyrimidine binding" evidence="2">
    <location>
        <begin position="13"/>
        <end position="137"/>
    </location>
</feature>
<dbReference type="InterPro" id="IPR009014">
    <property type="entry name" value="Transketo_C/PFOR_II"/>
</dbReference>
<dbReference type="InterPro" id="IPR050722">
    <property type="entry name" value="Pyruvate:ferred/Flavod_OxRd"/>
</dbReference>
<sequence length="258" mass="28921">AKDAGVYFEFSSNEKVALEVSAAAAASGLRSFVFMKCVGLNVAADSFMSTIYEGVRGGMVILVADDPSMYSSQNEQDDRLYARISGSPLLEPCDPQEVKDLVKFSFELSEKFELPVLVRTTTRVSHMRGVVELGKIKKGKAKSTFERNPSQFVVLPTNARRMRHELIQKLRELEEFANNCELNRIIDKEGDSGIITSGSSFNYVMDIVEEYRIPARVLKLTLSYPFPEKLVKSFLDSVKQVTIVEEVEPVMEKEVLSL</sequence>
<dbReference type="Gene3D" id="3.40.50.970">
    <property type="match status" value="1"/>
</dbReference>
<dbReference type="InterPro" id="IPR029061">
    <property type="entry name" value="THDP-binding"/>
</dbReference>
<comment type="caution">
    <text evidence="3">The sequence shown here is derived from an EMBL/GenBank/DDBJ whole genome shotgun (WGS) entry which is preliminary data.</text>
</comment>
<evidence type="ECO:0000313" key="3">
    <source>
        <dbReference type="EMBL" id="GAI45369.1"/>
    </source>
</evidence>
<name>X1QQ14_9ZZZZ</name>
<dbReference type="SUPFAM" id="SSF52922">
    <property type="entry name" value="TK C-terminal domain-like"/>
    <property type="match status" value="1"/>
</dbReference>
<feature type="non-terminal residue" evidence="3">
    <location>
        <position position="1"/>
    </location>
</feature>
<reference evidence="3" key="1">
    <citation type="journal article" date="2014" name="Front. Microbiol.">
        <title>High frequency of phylogenetically diverse reductive dehalogenase-homologous genes in deep subseafloor sedimentary metagenomes.</title>
        <authorList>
            <person name="Kawai M."/>
            <person name="Futagami T."/>
            <person name="Toyoda A."/>
            <person name="Takaki Y."/>
            <person name="Nishi S."/>
            <person name="Hori S."/>
            <person name="Arai W."/>
            <person name="Tsubouchi T."/>
            <person name="Morono Y."/>
            <person name="Uchiyama I."/>
            <person name="Ito T."/>
            <person name="Fujiyama A."/>
            <person name="Inagaki F."/>
            <person name="Takami H."/>
        </authorList>
    </citation>
    <scope>NUCLEOTIDE SEQUENCE</scope>
    <source>
        <strain evidence="3">Expedition CK06-06</strain>
    </source>
</reference>
<dbReference type="PANTHER" id="PTHR32154:SF30">
    <property type="entry name" value="2-OXOACID OXIDOREDUCTASE (FERREDOXIN)"/>
    <property type="match status" value="1"/>
</dbReference>
<dbReference type="Pfam" id="PF01855">
    <property type="entry name" value="POR_N"/>
    <property type="match status" value="1"/>
</dbReference>
<dbReference type="SUPFAM" id="SSF52518">
    <property type="entry name" value="Thiamin diphosphate-binding fold (THDP-binding)"/>
    <property type="match status" value="1"/>
</dbReference>
<organism evidence="3">
    <name type="scientific">marine sediment metagenome</name>
    <dbReference type="NCBI Taxonomy" id="412755"/>
    <lineage>
        <taxon>unclassified sequences</taxon>
        <taxon>metagenomes</taxon>
        <taxon>ecological metagenomes</taxon>
    </lineage>
</organism>
<dbReference type="GO" id="GO:0006979">
    <property type="term" value="P:response to oxidative stress"/>
    <property type="evidence" value="ECO:0007669"/>
    <property type="project" value="TreeGrafter"/>
</dbReference>
<gene>
    <name evidence="3" type="ORF">S06H3_47058</name>
</gene>
<dbReference type="FunFam" id="3.40.50.970:FF:000039">
    <property type="entry name" value="Indolepyruvate oxidoreductase subunit IorA"/>
    <property type="match status" value="1"/>
</dbReference>
<dbReference type="AlphaFoldDB" id="X1QQ14"/>
<dbReference type="EMBL" id="BARV01029519">
    <property type="protein sequence ID" value="GAI45369.1"/>
    <property type="molecule type" value="Genomic_DNA"/>
</dbReference>
<evidence type="ECO:0000256" key="1">
    <source>
        <dbReference type="ARBA" id="ARBA00023002"/>
    </source>
</evidence>
<feature type="non-terminal residue" evidence="3">
    <location>
        <position position="258"/>
    </location>
</feature>
<protein>
    <recommendedName>
        <fullName evidence="2">Pyruvate flavodoxin/ferredoxin oxidoreductase pyrimidine binding domain-containing protein</fullName>
    </recommendedName>
</protein>
<dbReference type="InterPro" id="IPR002880">
    <property type="entry name" value="Pyrv_Fd/Flavodoxin_OxRdtase_N"/>
</dbReference>
<dbReference type="GO" id="GO:0016491">
    <property type="term" value="F:oxidoreductase activity"/>
    <property type="evidence" value="ECO:0007669"/>
    <property type="project" value="UniProtKB-KW"/>
</dbReference>
<dbReference type="PANTHER" id="PTHR32154">
    <property type="entry name" value="PYRUVATE-FLAVODOXIN OXIDOREDUCTASE-RELATED"/>
    <property type="match status" value="1"/>
</dbReference>
<accession>X1QQ14</accession>
<dbReference type="Gene3D" id="3.40.50.920">
    <property type="match status" value="1"/>
</dbReference>
<evidence type="ECO:0000259" key="2">
    <source>
        <dbReference type="Pfam" id="PF01855"/>
    </source>
</evidence>